<dbReference type="PANTHER" id="PTHR36688">
    <property type="entry name" value="ENDO/EXONUCLEASE/PHOSPHATASE DOMAIN-CONTAINING PROTEIN"/>
    <property type="match status" value="1"/>
</dbReference>
<dbReference type="InterPro" id="IPR002156">
    <property type="entry name" value="RNaseH_domain"/>
</dbReference>
<keyword evidence="4" id="KW-1185">Reference proteome</keyword>
<dbReference type="Pfam" id="PF00075">
    <property type="entry name" value="RNase_H"/>
    <property type="match status" value="1"/>
</dbReference>
<name>A0ABD2WP42_9HYME</name>
<comment type="caution">
    <text evidence="3">The sequence shown here is derived from an EMBL/GenBank/DDBJ whole genome shotgun (WGS) entry which is preliminary data.</text>
</comment>
<evidence type="ECO:0000259" key="1">
    <source>
        <dbReference type="PROSITE" id="PS50878"/>
    </source>
</evidence>
<dbReference type="CDD" id="cd01650">
    <property type="entry name" value="RT_nLTR_like"/>
    <property type="match status" value="1"/>
</dbReference>
<proteinExistence type="predicted"/>
<dbReference type="EMBL" id="JBJJXI010000092">
    <property type="protein sequence ID" value="KAL3394578.1"/>
    <property type="molecule type" value="Genomic_DNA"/>
</dbReference>
<feature type="domain" description="Reverse transcriptase" evidence="1">
    <location>
        <begin position="202"/>
        <end position="467"/>
    </location>
</feature>
<protein>
    <recommendedName>
        <fullName evidence="5">Reverse transcriptase domain-containing protein</fullName>
    </recommendedName>
</protein>
<sequence>MEIITQSVKDSTPGFQRIPSNFKKSNPVPWWDDECAKLKRLRRAAFKKWESTLDLVDLINYKKTCAQIKKNFKKKKKECFIKFAESLDFHSNSKYVWEKCKIFKNRWIKTAPSNPNNNKEKEKYTEIALDKISPPSAETDPNAIPDSQPNPFFDIPFSFAEFNSALDLKKTSSSPGMDGIDFEILTNLPTKYKLICTDIFNSMFTEGDFPTSWKHSFLHFIPKSDGKNVRPIALTSCLCKLFETILKNRLQWWVEHKNILPENQYGFRKGKSTTDNMLNLALKIQEAFLEKKDVLAASLDVMGAFDNINIDILLQKLSKIGCSSATIKFIHFLTHKRKIFTSSLPENTFRLVYKGVPQGGVLSPLLYIIYVSDISLCLQKSISISQFADDLCVYTKCADTSRGKSILQKAIIKLKNNLLDIGLDLAESKTVFVHFNLKNVPPGSSEIQIDNCTIKSSESLKFLGLHFDYKLNFDIHLNHVQKKCHRAMNILRFLCKTWWGSSPITLIILYKSYIRSIIDYGLPIYFPSKKKAVEKLERIQNSAIRTSLGLRISTPLNILLAESKLISIENRAQFLCHSFLAKTMALQNSQTHKNITKFHNIIKNKPSALKNSLATNINDFMEYISFIESQKNENIYTKKYEIITNPIPFDSLLGESLKDAPKPNNEIDAIIKNNNALSFYTDGSKISESNCVGSAVFCPELEIYETLSIEKKASVYTAECIAMHEAFNLAIKHLDRNIFIFTDSLSTLQTLASSKTRLKTNSYILKIKELYAEFLEKSHGKSEIKLFWIPSHIGIDGNEQADLLAKSATKSEFPSLRTIPFTDMLETFKKNAHDHNEDKMISESLFKGTIYFERYYRTQKKPWYWEKNLNREQIVTVNRARANHYSLNYSLTRLGMIENGICSCETSEENLNHVIWQCHKYESSRQSLLKSLRSLKYSLPLNIESFLICSDIPALKLILKFFKDCGLQIKYTNSYKRKKKKKKKKKFITVIQTKNICDNYHC</sequence>
<accession>A0ABD2WP42</accession>
<gene>
    <name evidence="3" type="ORF">TKK_011567</name>
</gene>
<dbReference type="Proteomes" id="UP001627154">
    <property type="component" value="Unassembled WGS sequence"/>
</dbReference>
<evidence type="ECO:0000313" key="4">
    <source>
        <dbReference type="Proteomes" id="UP001627154"/>
    </source>
</evidence>
<evidence type="ECO:0000313" key="3">
    <source>
        <dbReference type="EMBL" id="KAL3394578.1"/>
    </source>
</evidence>
<dbReference type="GO" id="GO:0071897">
    <property type="term" value="P:DNA biosynthetic process"/>
    <property type="evidence" value="ECO:0007669"/>
    <property type="project" value="UniProtKB-ARBA"/>
</dbReference>
<dbReference type="PROSITE" id="PS50879">
    <property type="entry name" value="RNASE_H_1"/>
    <property type="match status" value="1"/>
</dbReference>
<dbReference type="GO" id="GO:0042575">
    <property type="term" value="C:DNA polymerase complex"/>
    <property type="evidence" value="ECO:0007669"/>
    <property type="project" value="UniProtKB-ARBA"/>
</dbReference>
<dbReference type="PROSITE" id="PS50878">
    <property type="entry name" value="RT_POL"/>
    <property type="match status" value="1"/>
</dbReference>
<dbReference type="SUPFAM" id="SSF53098">
    <property type="entry name" value="Ribonuclease H-like"/>
    <property type="match status" value="1"/>
</dbReference>
<dbReference type="InterPro" id="IPR036397">
    <property type="entry name" value="RNaseH_sf"/>
</dbReference>
<organism evidence="3 4">
    <name type="scientific">Trichogramma kaykai</name>
    <dbReference type="NCBI Taxonomy" id="54128"/>
    <lineage>
        <taxon>Eukaryota</taxon>
        <taxon>Metazoa</taxon>
        <taxon>Ecdysozoa</taxon>
        <taxon>Arthropoda</taxon>
        <taxon>Hexapoda</taxon>
        <taxon>Insecta</taxon>
        <taxon>Pterygota</taxon>
        <taxon>Neoptera</taxon>
        <taxon>Endopterygota</taxon>
        <taxon>Hymenoptera</taxon>
        <taxon>Apocrita</taxon>
        <taxon>Proctotrupomorpha</taxon>
        <taxon>Chalcidoidea</taxon>
        <taxon>Trichogrammatidae</taxon>
        <taxon>Trichogramma</taxon>
    </lineage>
</organism>
<dbReference type="InterPro" id="IPR052560">
    <property type="entry name" value="RdDP_mobile_element"/>
</dbReference>
<dbReference type="InterPro" id="IPR012337">
    <property type="entry name" value="RNaseH-like_sf"/>
</dbReference>
<dbReference type="CDD" id="cd09276">
    <property type="entry name" value="Rnase_HI_RT_non_LTR"/>
    <property type="match status" value="1"/>
</dbReference>
<dbReference type="Pfam" id="PF00078">
    <property type="entry name" value="RVT_1"/>
    <property type="match status" value="1"/>
</dbReference>
<dbReference type="PANTHER" id="PTHR36688:SF1">
    <property type="entry name" value="ENDONUCLEASE_EXONUCLEASE_PHOSPHATASE DOMAIN-CONTAINING PROTEIN"/>
    <property type="match status" value="1"/>
</dbReference>
<reference evidence="3 4" key="1">
    <citation type="journal article" date="2024" name="bioRxiv">
        <title>A reference genome for Trichogramma kaykai: A tiny desert-dwelling parasitoid wasp with competing sex-ratio distorters.</title>
        <authorList>
            <person name="Culotta J."/>
            <person name="Lindsey A.R."/>
        </authorList>
    </citation>
    <scope>NUCLEOTIDE SEQUENCE [LARGE SCALE GENOMIC DNA]</scope>
    <source>
        <strain evidence="3 4">KSX58</strain>
    </source>
</reference>
<dbReference type="InterPro" id="IPR000477">
    <property type="entry name" value="RT_dom"/>
</dbReference>
<feature type="domain" description="RNase H type-1" evidence="2">
    <location>
        <begin position="673"/>
        <end position="810"/>
    </location>
</feature>
<evidence type="ECO:0008006" key="5">
    <source>
        <dbReference type="Google" id="ProtNLM"/>
    </source>
</evidence>
<dbReference type="SUPFAM" id="SSF56672">
    <property type="entry name" value="DNA/RNA polymerases"/>
    <property type="match status" value="1"/>
</dbReference>
<dbReference type="Gene3D" id="3.30.420.10">
    <property type="entry name" value="Ribonuclease H-like superfamily/Ribonuclease H"/>
    <property type="match status" value="1"/>
</dbReference>
<dbReference type="InterPro" id="IPR043502">
    <property type="entry name" value="DNA/RNA_pol_sf"/>
</dbReference>
<evidence type="ECO:0000259" key="2">
    <source>
        <dbReference type="PROSITE" id="PS50879"/>
    </source>
</evidence>
<dbReference type="AlphaFoldDB" id="A0ABD2WP42"/>